<protein>
    <submittedName>
        <fullName evidence="1">Uncharacterized protein</fullName>
    </submittedName>
</protein>
<reference evidence="1 2" key="1">
    <citation type="submission" date="2018-06" db="EMBL/GenBank/DDBJ databases">
        <title>Genomic Encyclopedia of Archaeal and Bacterial Type Strains, Phase II (KMG-II): from individual species to whole genera.</title>
        <authorList>
            <person name="Goeker M."/>
        </authorList>
    </citation>
    <scope>NUCLEOTIDE SEQUENCE [LARGE SCALE GENOMIC DNA]</scope>
    <source>
        <strain evidence="1 2">DSM 19830</strain>
    </source>
</reference>
<evidence type="ECO:0000313" key="1">
    <source>
        <dbReference type="EMBL" id="PZX54758.1"/>
    </source>
</evidence>
<proteinExistence type="predicted"/>
<dbReference type="AlphaFoldDB" id="A0A2W7R1W0"/>
<dbReference type="Proteomes" id="UP000248882">
    <property type="component" value="Unassembled WGS sequence"/>
</dbReference>
<keyword evidence="2" id="KW-1185">Reference proteome</keyword>
<organism evidence="1 2">
    <name type="scientific">Algoriphagus chordae</name>
    <dbReference type="NCBI Taxonomy" id="237019"/>
    <lineage>
        <taxon>Bacteria</taxon>
        <taxon>Pseudomonadati</taxon>
        <taxon>Bacteroidota</taxon>
        <taxon>Cytophagia</taxon>
        <taxon>Cytophagales</taxon>
        <taxon>Cyclobacteriaceae</taxon>
        <taxon>Algoriphagus</taxon>
    </lineage>
</organism>
<sequence>MITYFFGRSKYLPKWPRYAKPPLSLIYAVTETAELPKEFNLATGKIPNSPNYNN</sequence>
<dbReference type="EMBL" id="QKZT01000004">
    <property type="protein sequence ID" value="PZX54758.1"/>
    <property type="molecule type" value="Genomic_DNA"/>
</dbReference>
<gene>
    <name evidence="1" type="ORF">LV85_01096</name>
</gene>
<comment type="caution">
    <text evidence="1">The sequence shown here is derived from an EMBL/GenBank/DDBJ whole genome shotgun (WGS) entry which is preliminary data.</text>
</comment>
<accession>A0A2W7R1W0</accession>
<name>A0A2W7R1W0_9BACT</name>
<evidence type="ECO:0000313" key="2">
    <source>
        <dbReference type="Proteomes" id="UP000248882"/>
    </source>
</evidence>